<organism evidence="3 4">
    <name type="scientific">Chryseotalea sanaruensis</name>
    <dbReference type="NCBI Taxonomy" id="2482724"/>
    <lineage>
        <taxon>Bacteria</taxon>
        <taxon>Pseudomonadati</taxon>
        <taxon>Bacteroidota</taxon>
        <taxon>Cytophagia</taxon>
        <taxon>Cytophagales</taxon>
        <taxon>Chryseotaleaceae</taxon>
        <taxon>Chryseotalea</taxon>
    </lineage>
</organism>
<feature type="transmembrane region" description="Helical" evidence="1">
    <location>
        <begin position="20"/>
        <end position="39"/>
    </location>
</feature>
<evidence type="ECO:0000256" key="1">
    <source>
        <dbReference type="SAM" id="Phobius"/>
    </source>
</evidence>
<dbReference type="InterPro" id="IPR055087">
    <property type="entry name" value="GldL-like_N"/>
</dbReference>
<reference evidence="3 4" key="1">
    <citation type="submission" date="2018-11" db="EMBL/GenBank/DDBJ databases">
        <title>Chryseotalea sanarue gen. nov., sp., nov., a member of the family Cytophagaceae, isolated from a brackish lake in Hamamatsu Japan.</title>
        <authorList>
            <person name="Maejima Y."/>
            <person name="Iino T."/>
            <person name="Muraguchi Y."/>
            <person name="Fukuda K."/>
            <person name="Ohkuma M."/>
            <person name="Moriuchi R."/>
            <person name="Dohra H."/>
            <person name="Kimbara K."/>
            <person name="Shintani M."/>
        </authorList>
    </citation>
    <scope>NUCLEOTIDE SEQUENCE [LARGE SCALE GENOMIC DNA]</scope>
    <source>
        <strain evidence="3 4">Ys</strain>
    </source>
</reference>
<dbReference type="RefSeq" id="WP_127121438.1">
    <property type="nucleotide sequence ID" value="NZ_BHXQ01000002.1"/>
</dbReference>
<proteinExistence type="predicted"/>
<dbReference type="OrthoDB" id="1466660at2"/>
<comment type="caution">
    <text evidence="3">The sequence shown here is derived from an EMBL/GenBank/DDBJ whole genome shotgun (WGS) entry which is preliminary data.</text>
</comment>
<keyword evidence="1" id="KW-0472">Membrane</keyword>
<evidence type="ECO:0000313" key="4">
    <source>
        <dbReference type="Proteomes" id="UP000288227"/>
    </source>
</evidence>
<gene>
    <name evidence="3" type="ORF">SanaruYs_09880</name>
</gene>
<protein>
    <submittedName>
        <fullName evidence="3">Gliding motility protein GldL</fullName>
    </submittedName>
</protein>
<keyword evidence="1" id="KW-0812">Transmembrane</keyword>
<keyword evidence="1" id="KW-1133">Transmembrane helix</keyword>
<evidence type="ECO:0000259" key="2">
    <source>
        <dbReference type="Pfam" id="PF22827"/>
    </source>
</evidence>
<evidence type="ECO:0000313" key="3">
    <source>
        <dbReference type="EMBL" id="GCC50770.1"/>
    </source>
</evidence>
<sequence>MSKKKGGFVELLFKTIMPKVYGIGAAVVIVGALFKILHLTGADQMLMVGLLVEAAIFFLSAFEPPHKEPDWSKVYPELSEDFEGAPATPTVRKAGAPAAGDSALLRIDDMLKNAKVDQGLLDNLGKGLTNLATSASQMSNLANAAVATNDYAKNVQTASKSLSDMNASYGSAMKAVSAMADASKDTGEYHAQVQKVTKNLAALNSVYEMELKDADSHVKNMNKFYESLTGAMNGLSKVGDNTAKFTNELGKLTDNLTSLNKVYGSMLTAMKGSGQ</sequence>
<dbReference type="EMBL" id="BHXQ01000002">
    <property type="protein sequence ID" value="GCC50770.1"/>
    <property type="molecule type" value="Genomic_DNA"/>
</dbReference>
<dbReference type="Proteomes" id="UP000288227">
    <property type="component" value="Unassembled WGS sequence"/>
</dbReference>
<name>A0A401U7A7_9BACT</name>
<keyword evidence="4" id="KW-1185">Reference proteome</keyword>
<dbReference type="AlphaFoldDB" id="A0A401U7A7"/>
<dbReference type="Pfam" id="PF22827">
    <property type="entry name" value="GldL_N"/>
    <property type="match status" value="1"/>
</dbReference>
<dbReference type="InterPro" id="IPR019852">
    <property type="entry name" value="Motility-assoc_prot_GldL"/>
</dbReference>
<dbReference type="NCBIfam" id="TIGR03513">
    <property type="entry name" value="GldL_gliding"/>
    <property type="match status" value="1"/>
</dbReference>
<feature type="domain" description="Gliding motility protein GldL-like N-terminal" evidence="2">
    <location>
        <begin position="20"/>
        <end position="81"/>
    </location>
</feature>
<accession>A0A401U7A7</accession>